<keyword evidence="2" id="KW-1185">Reference proteome</keyword>
<reference evidence="1 2" key="1">
    <citation type="submission" date="2023-03" db="EMBL/GenBank/DDBJ databases">
        <title>High recombination rates correlate with genetic variation in Cardiocondyla obscurior ants.</title>
        <authorList>
            <person name="Errbii M."/>
        </authorList>
    </citation>
    <scope>NUCLEOTIDE SEQUENCE [LARGE SCALE GENOMIC DNA]</scope>
    <source>
        <strain evidence="1">Alpha-2009</strain>
        <tissue evidence="1">Whole body</tissue>
    </source>
</reference>
<dbReference type="Proteomes" id="UP001430953">
    <property type="component" value="Unassembled WGS sequence"/>
</dbReference>
<accession>A0AAW2FZQ0</accession>
<protein>
    <recommendedName>
        <fullName evidence="3">50S ribosomal protein L34</fullName>
    </recommendedName>
</protein>
<evidence type="ECO:0000313" key="1">
    <source>
        <dbReference type="EMBL" id="KAL0119692.1"/>
    </source>
</evidence>
<dbReference type="EMBL" id="JADYXP020000007">
    <property type="protein sequence ID" value="KAL0119692.1"/>
    <property type="molecule type" value="Genomic_DNA"/>
</dbReference>
<evidence type="ECO:0008006" key="3">
    <source>
        <dbReference type="Google" id="ProtNLM"/>
    </source>
</evidence>
<comment type="caution">
    <text evidence="1">The sequence shown here is derived from an EMBL/GenBank/DDBJ whole genome shotgun (WGS) entry which is preliminary data.</text>
</comment>
<name>A0AAW2FZQ0_9HYME</name>
<gene>
    <name evidence="1" type="ORF">PUN28_007854</name>
</gene>
<organism evidence="1 2">
    <name type="scientific">Cardiocondyla obscurior</name>
    <dbReference type="NCBI Taxonomy" id="286306"/>
    <lineage>
        <taxon>Eukaryota</taxon>
        <taxon>Metazoa</taxon>
        <taxon>Ecdysozoa</taxon>
        <taxon>Arthropoda</taxon>
        <taxon>Hexapoda</taxon>
        <taxon>Insecta</taxon>
        <taxon>Pterygota</taxon>
        <taxon>Neoptera</taxon>
        <taxon>Endopterygota</taxon>
        <taxon>Hymenoptera</taxon>
        <taxon>Apocrita</taxon>
        <taxon>Aculeata</taxon>
        <taxon>Formicoidea</taxon>
        <taxon>Formicidae</taxon>
        <taxon>Myrmicinae</taxon>
        <taxon>Cardiocondyla</taxon>
    </lineage>
</organism>
<dbReference type="AlphaFoldDB" id="A0AAW2FZQ0"/>
<evidence type="ECO:0000313" key="2">
    <source>
        <dbReference type="Proteomes" id="UP001430953"/>
    </source>
</evidence>
<sequence>MKSRTTRLPACFATISRPSQRVRRSGPLFSVSVPKNKIKRSAREAAGRDKSTRATIRGQKYLQVHRTTHTRPKIPPGV</sequence>
<proteinExistence type="predicted"/>